<sequence>MKRVHASTVATSVLIAAIAAPTVALKPVEEAAGRAGIAALERVPATVIPGTDATTQAELRRENPALEALRRAADGPWTVDFDTRTGLIRRGFGAGIPLIAGPANDLAAPVEPSIVELEMIGRAFIAHYGDLFGPLDVAQWRLSEEGTQAIADGLVQSIRFVREVGGVPVENAQIQLVLNRGNLTYVNATGLDPVT</sequence>
<feature type="non-terminal residue" evidence="1">
    <location>
        <position position="195"/>
    </location>
</feature>
<comment type="caution">
    <text evidence="1">The sequence shown here is derived from an EMBL/GenBank/DDBJ whole genome shotgun (WGS) entry which is preliminary data.</text>
</comment>
<organism evidence="1">
    <name type="scientific">marine sediment metagenome</name>
    <dbReference type="NCBI Taxonomy" id="412755"/>
    <lineage>
        <taxon>unclassified sequences</taxon>
        <taxon>metagenomes</taxon>
        <taxon>ecological metagenomes</taxon>
    </lineage>
</organism>
<accession>X0Y5C1</accession>
<reference evidence="1" key="1">
    <citation type="journal article" date="2014" name="Front. Microbiol.">
        <title>High frequency of phylogenetically diverse reductive dehalogenase-homologous genes in deep subseafloor sedimentary metagenomes.</title>
        <authorList>
            <person name="Kawai M."/>
            <person name="Futagami T."/>
            <person name="Toyoda A."/>
            <person name="Takaki Y."/>
            <person name="Nishi S."/>
            <person name="Hori S."/>
            <person name="Arai W."/>
            <person name="Tsubouchi T."/>
            <person name="Morono Y."/>
            <person name="Uchiyama I."/>
            <person name="Ito T."/>
            <person name="Fujiyama A."/>
            <person name="Inagaki F."/>
            <person name="Takami H."/>
        </authorList>
    </citation>
    <scope>NUCLEOTIDE SEQUENCE</scope>
    <source>
        <strain evidence="1">Expedition CK06-06</strain>
    </source>
</reference>
<dbReference type="EMBL" id="BARS01055022">
    <property type="protein sequence ID" value="GAG42487.1"/>
    <property type="molecule type" value="Genomic_DNA"/>
</dbReference>
<evidence type="ECO:0000313" key="1">
    <source>
        <dbReference type="EMBL" id="GAG42487.1"/>
    </source>
</evidence>
<protein>
    <recommendedName>
        <fullName evidence="2">FTP domain-containing protein</fullName>
    </recommendedName>
</protein>
<name>X0Y5C1_9ZZZZ</name>
<proteinExistence type="predicted"/>
<gene>
    <name evidence="1" type="ORF">S01H1_81326</name>
</gene>
<evidence type="ECO:0008006" key="2">
    <source>
        <dbReference type="Google" id="ProtNLM"/>
    </source>
</evidence>
<dbReference type="AlphaFoldDB" id="X0Y5C1"/>